<keyword evidence="2" id="KW-0645">Protease</keyword>
<feature type="chain" id="PRO_5044768760" description="Aspartic proteinase Asp1" evidence="10">
    <location>
        <begin position="24"/>
        <end position="439"/>
    </location>
</feature>
<comment type="caution">
    <text evidence="12">The sequence shown here is derived from an EMBL/GenBank/DDBJ whole genome shotgun (WGS) entry which is preliminary data.</text>
</comment>
<dbReference type="InterPro" id="IPR032861">
    <property type="entry name" value="TAXi_N"/>
</dbReference>
<feature type="signal peptide" evidence="10">
    <location>
        <begin position="1"/>
        <end position="23"/>
    </location>
</feature>
<evidence type="ECO:0000313" key="13">
    <source>
        <dbReference type="Proteomes" id="UP001634007"/>
    </source>
</evidence>
<protein>
    <recommendedName>
        <fullName evidence="7">Aspartic proteinase Asp1</fullName>
    </recommendedName>
    <alternativeName>
        <fullName evidence="8">Nucellin-like protein</fullName>
    </alternativeName>
</protein>
<gene>
    <name evidence="12" type="ORF">ACJRO7_033668</name>
</gene>
<keyword evidence="3 10" id="KW-0732">Signal</keyword>
<name>A0ABD3JR37_EUCGL</name>
<dbReference type="InterPro" id="IPR032799">
    <property type="entry name" value="TAXi_C"/>
</dbReference>
<evidence type="ECO:0000256" key="6">
    <source>
        <dbReference type="ARBA" id="ARBA00022801"/>
    </source>
</evidence>
<comment type="similarity">
    <text evidence="1">Belongs to the peptidase A1 family.</text>
</comment>
<dbReference type="FunFam" id="2.40.70.10:FF:000027">
    <property type="entry name" value="Aspartic proteinase Asp1 isoform A"/>
    <property type="match status" value="1"/>
</dbReference>
<dbReference type="GO" id="GO:0004190">
    <property type="term" value="F:aspartic-type endopeptidase activity"/>
    <property type="evidence" value="ECO:0007669"/>
    <property type="project" value="UniProtKB-KW"/>
</dbReference>
<dbReference type="Proteomes" id="UP001634007">
    <property type="component" value="Unassembled WGS sequence"/>
</dbReference>
<dbReference type="EMBL" id="JBJKBG010000008">
    <property type="protein sequence ID" value="KAL3729102.1"/>
    <property type="molecule type" value="Genomic_DNA"/>
</dbReference>
<keyword evidence="13" id="KW-1185">Reference proteome</keyword>
<evidence type="ECO:0000256" key="3">
    <source>
        <dbReference type="ARBA" id="ARBA00022729"/>
    </source>
</evidence>
<accession>A0ABD3JR37</accession>
<evidence type="ECO:0000256" key="2">
    <source>
        <dbReference type="ARBA" id="ARBA00022670"/>
    </source>
</evidence>
<keyword evidence="5" id="KW-0064">Aspartyl protease</keyword>
<dbReference type="InterPro" id="IPR001461">
    <property type="entry name" value="Aspartic_peptidase_A1"/>
</dbReference>
<dbReference type="InterPro" id="IPR001969">
    <property type="entry name" value="Aspartic_peptidase_AS"/>
</dbReference>
<sequence length="439" mass="47927">MWKEKVGWVALLIIVSSWCVSSSSHSSSSFRGDLSRGKAPLTFGSASSSSLVLNRVGSSVVLPLHGNVFPLGSYNTTIYIGQPPKPYYLDPDTDSDLTWLQCDAPCVRCTRTPHPLYPPSDELVDSSDPICGSLQSGDYKSDCVERCGYEVQYADGGSSRGFLVKDDVHFESNRGRVLSSRVALRCGYNQIPGPYNPCLDGVLGLGKGSSSIVSQLSSQGLVANVLGHCLSTRGGGFLFFGDDLYDSSHISWTPMSRDPYLIEHYSPGTAELLFAGKPTGQENLLLLFDSGSTFTYFSSQAYQALSSRVKEELRRKDFTEAVDDDTLPLCWKGQKPFKNIGDVTKYFKPFALSFALSFNSGGRAQNQFEVPPESYLIISDKGNVCMGVLNGTEVGFQNVNVIGDTSMQDKMVIYDNGRQMLGWESKDCSQLPNSRAFAA</sequence>
<dbReference type="InterPro" id="IPR021109">
    <property type="entry name" value="Peptidase_aspartic_dom_sf"/>
</dbReference>
<feature type="active site" evidence="9">
    <location>
        <position position="289"/>
    </location>
</feature>
<dbReference type="InterPro" id="IPR033121">
    <property type="entry name" value="PEPTIDASE_A1"/>
</dbReference>
<dbReference type="PROSITE" id="PS51767">
    <property type="entry name" value="PEPTIDASE_A1"/>
    <property type="match status" value="1"/>
</dbReference>
<evidence type="ECO:0000256" key="10">
    <source>
        <dbReference type="SAM" id="SignalP"/>
    </source>
</evidence>
<proteinExistence type="inferred from homology"/>
<dbReference type="PANTHER" id="PTHR13683">
    <property type="entry name" value="ASPARTYL PROTEASES"/>
    <property type="match status" value="1"/>
</dbReference>
<dbReference type="Pfam" id="PF14543">
    <property type="entry name" value="TAXi_N"/>
    <property type="match status" value="1"/>
</dbReference>
<evidence type="ECO:0000256" key="1">
    <source>
        <dbReference type="ARBA" id="ARBA00007447"/>
    </source>
</evidence>
<dbReference type="FunFam" id="2.40.70.10:FF:000015">
    <property type="entry name" value="Aspartyl protease family protein"/>
    <property type="match status" value="1"/>
</dbReference>
<dbReference type="PROSITE" id="PS00141">
    <property type="entry name" value="ASP_PROTEASE"/>
    <property type="match status" value="1"/>
</dbReference>
<keyword evidence="4" id="KW-0677">Repeat</keyword>
<feature type="domain" description="Peptidase A1" evidence="11">
    <location>
        <begin position="74"/>
        <end position="424"/>
    </location>
</feature>
<dbReference type="PANTHER" id="PTHR13683:SF800">
    <property type="entry name" value="EUKARYOTIC ASPARTYL PROTEASE FAMILY PROTEIN"/>
    <property type="match status" value="1"/>
</dbReference>
<evidence type="ECO:0000256" key="7">
    <source>
        <dbReference type="ARBA" id="ARBA00068871"/>
    </source>
</evidence>
<evidence type="ECO:0000259" key="11">
    <source>
        <dbReference type="PROSITE" id="PS51767"/>
    </source>
</evidence>
<dbReference type="AlphaFoldDB" id="A0ABD3JR37"/>
<evidence type="ECO:0000256" key="5">
    <source>
        <dbReference type="ARBA" id="ARBA00022750"/>
    </source>
</evidence>
<reference evidence="12 13" key="1">
    <citation type="submission" date="2024-11" db="EMBL/GenBank/DDBJ databases">
        <title>Chromosome-level genome assembly of Eucalyptus globulus Labill. provides insights into its genome evolution.</title>
        <authorList>
            <person name="Li X."/>
        </authorList>
    </citation>
    <scope>NUCLEOTIDE SEQUENCE [LARGE SCALE GENOMIC DNA]</scope>
    <source>
        <strain evidence="12">CL2024</strain>
        <tissue evidence="12">Fresh tender leaves</tissue>
    </source>
</reference>
<dbReference type="SUPFAM" id="SSF50630">
    <property type="entry name" value="Acid proteases"/>
    <property type="match status" value="1"/>
</dbReference>
<evidence type="ECO:0000256" key="8">
    <source>
        <dbReference type="ARBA" id="ARBA00077656"/>
    </source>
</evidence>
<organism evidence="12 13">
    <name type="scientific">Eucalyptus globulus</name>
    <name type="common">Tasmanian blue gum</name>
    <dbReference type="NCBI Taxonomy" id="34317"/>
    <lineage>
        <taxon>Eukaryota</taxon>
        <taxon>Viridiplantae</taxon>
        <taxon>Streptophyta</taxon>
        <taxon>Embryophyta</taxon>
        <taxon>Tracheophyta</taxon>
        <taxon>Spermatophyta</taxon>
        <taxon>Magnoliopsida</taxon>
        <taxon>eudicotyledons</taxon>
        <taxon>Gunneridae</taxon>
        <taxon>Pentapetalae</taxon>
        <taxon>rosids</taxon>
        <taxon>malvids</taxon>
        <taxon>Myrtales</taxon>
        <taxon>Myrtaceae</taxon>
        <taxon>Myrtoideae</taxon>
        <taxon>Eucalypteae</taxon>
        <taxon>Eucalyptus</taxon>
    </lineage>
</organism>
<dbReference type="GO" id="GO:0006508">
    <property type="term" value="P:proteolysis"/>
    <property type="evidence" value="ECO:0007669"/>
    <property type="project" value="UniProtKB-KW"/>
</dbReference>
<evidence type="ECO:0000256" key="4">
    <source>
        <dbReference type="ARBA" id="ARBA00022737"/>
    </source>
</evidence>
<dbReference type="Pfam" id="PF14541">
    <property type="entry name" value="TAXi_C"/>
    <property type="match status" value="1"/>
</dbReference>
<evidence type="ECO:0000256" key="9">
    <source>
        <dbReference type="PIRSR" id="PIRSR601461-1"/>
    </source>
</evidence>
<dbReference type="Gene3D" id="2.40.70.10">
    <property type="entry name" value="Acid Proteases"/>
    <property type="match status" value="2"/>
</dbReference>
<feature type="active site" evidence="9">
    <location>
        <position position="92"/>
    </location>
</feature>
<evidence type="ECO:0000313" key="12">
    <source>
        <dbReference type="EMBL" id="KAL3729102.1"/>
    </source>
</evidence>
<keyword evidence="6" id="KW-0378">Hydrolase</keyword>